<dbReference type="CDD" id="cd00118">
    <property type="entry name" value="LysM"/>
    <property type="match status" value="4"/>
</dbReference>
<dbReference type="Pfam" id="PF01464">
    <property type="entry name" value="SLT"/>
    <property type="match status" value="1"/>
</dbReference>
<dbReference type="InterPro" id="IPR023346">
    <property type="entry name" value="Lysozyme-like_dom_sf"/>
</dbReference>
<organism evidence="3 4">
    <name type="scientific">Thiomicrorhabdus lithotrophica</name>
    <dbReference type="NCBI Taxonomy" id="2949997"/>
    <lineage>
        <taxon>Bacteria</taxon>
        <taxon>Pseudomonadati</taxon>
        <taxon>Pseudomonadota</taxon>
        <taxon>Gammaproteobacteria</taxon>
        <taxon>Thiotrichales</taxon>
        <taxon>Piscirickettsiaceae</taxon>
        <taxon>Thiomicrorhabdus</taxon>
    </lineage>
</organism>
<evidence type="ECO:0000313" key="4">
    <source>
        <dbReference type="Proteomes" id="UP001222275"/>
    </source>
</evidence>
<dbReference type="PROSITE" id="PS00922">
    <property type="entry name" value="TRANSGLYCOSYLASE"/>
    <property type="match status" value="1"/>
</dbReference>
<dbReference type="InterPro" id="IPR000189">
    <property type="entry name" value="Transglyc_AS"/>
</dbReference>
<dbReference type="Gene3D" id="1.10.530.10">
    <property type="match status" value="1"/>
</dbReference>
<feature type="domain" description="LysM" evidence="2">
    <location>
        <begin position="367"/>
        <end position="410"/>
    </location>
</feature>
<feature type="domain" description="LysM" evidence="2">
    <location>
        <begin position="559"/>
        <end position="603"/>
    </location>
</feature>
<feature type="domain" description="LysM" evidence="2">
    <location>
        <begin position="452"/>
        <end position="496"/>
    </location>
</feature>
<dbReference type="RefSeq" id="WP_275593970.1">
    <property type="nucleotide sequence ID" value="NZ_CP102381.1"/>
</dbReference>
<dbReference type="PANTHER" id="PTHR33734:SF22">
    <property type="entry name" value="MEMBRANE-BOUND LYTIC MUREIN TRANSGLYCOSYLASE D"/>
    <property type="match status" value="1"/>
</dbReference>
<feature type="domain" description="LysM" evidence="2">
    <location>
        <begin position="505"/>
        <end position="549"/>
    </location>
</feature>
<dbReference type="PANTHER" id="PTHR33734">
    <property type="entry name" value="LYSM DOMAIN-CONTAINING GPI-ANCHORED PROTEIN 2"/>
    <property type="match status" value="1"/>
</dbReference>
<evidence type="ECO:0000259" key="2">
    <source>
        <dbReference type="PROSITE" id="PS51782"/>
    </source>
</evidence>
<name>A0ABY8CAW1_9GAMM</name>
<protein>
    <submittedName>
        <fullName evidence="3">LysM peptidoglycan-binding domain-containing protein</fullName>
    </submittedName>
</protein>
<dbReference type="SMART" id="SM00257">
    <property type="entry name" value="LysM"/>
    <property type="match status" value="4"/>
</dbReference>
<gene>
    <name evidence="3" type="ORF">NR989_06750</name>
</gene>
<dbReference type="SUPFAM" id="SSF54106">
    <property type="entry name" value="LysM domain"/>
    <property type="match status" value="4"/>
</dbReference>
<dbReference type="CDD" id="cd16894">
    <property type="entry name" value="MltD-like"/>
    <property type="match status" value="1"/>
</dbReference>
<proteinExistence type="inferred from homology"/>
<dbReference type="Pfam" id="PF01476">
    <property type="entry name" value="LysM"/>
    <property type="match status" value="4"/>
</dbReference>
<dbReference type="Gene3D" id="3.10.350.10">
    <property type="entry name" value="LysM domain"/>
    <property type="match status" value="4"/>
</dbReference>
<accession>A0ABY8CAW1</accession>
<dbReference type="Proteomes" id="UP001222275">
    <property type="component" value="Chromosome"/>
</dbReference>
<dbReference type="InterPro" id="IPR036779">
    <property type="entry name" value="LysM_dom_sf"/>
</dbReference>
<dbReference type="InterPro" id="IPR018392">
    <property type="entry name" value="LysM"/>
</dbReference>
<sequence>MLKKLNLLLNNPKKASQKLIKLTAFSLGASSLMLGGCASNQTIHSPLPQTVKSPLLNDAKPVQKTDITPDKLNVELQTDVFHAVIWDKMRNQFDLADEHYGKYEDYLNFYNDRKTHLKRVSERAEPYLHYILTEVEKRNMPNEMALLPIVESGFRPVARSNKKAVGLWQFIPGTADIYDLDRNWWYDGRKDVIESTHAALDYLQKLYKLNNNDWLLALASYNAGPGTIYKAQRKYRKKHKTQPGIKEYQPNFWEIQEFLPKETQAYVPKLLAVSHIVEYADRFNVDLKPIANQPYFTQITLEKQVSLNQVAKLTETSTDVLAALNPGYNQPATPPNGPHNLLLPADKAADFSVHLENNQEIFNIQWQKHKIRFGDSLSVIAQKYQTSSKEIKELNGMKNSKIRAGKTLLIPIPADKAGLVNLKIAKAERSINTQAKSVKTQNSNRLTQSEKHIHVVKPGDSFWKLAKYYNITAKKLANWNNISIKKPLQQGQKLAIYSNKYGTKIQHTLKSGESLWVLAKRYKVSTKEIANWNQISAKKVLQPGMKLTIWTKSKSKKAINYVVKDGDNLWNIAKANQLSARQLALYNKLSLKSLLKAGQVIQIPVKNHKNT</sequence>
<dbReference type="PROSITE" id="PS51782">
    <property type="entry name" value="LYSM"/>
    <property type="match status" value="4"/>
</dbReference>
<dbReference type="EMBL" id="CP102381">
    <property type="protein sequence ID" value="WEJ61711.1"/>
    <property type="molecule type" value="Genomic_DNA"/>
</dbReference>
<comment type="similarity">
    <text evidence="1">Belongs to the transglycosylase Slt family.</text>
</comment>
<dbReference type="InterPro" id="IPR008258">
    <property type="entry name" value="Transglycosylase_SLT_dom_1"/>
</dbReference>
<evidence type="ECO:0000313" key="3">
    <source>
        <dbReference type="EMBL" id="WEJ61711.1"/>
    </source>
</evidence>
<reference evidence="3 4" key="1">
    <citation type="submission" date="2022-06" db="EMBL/GenBank/DDBJ databases">
        <title>Thiomicrohabdus sp. nov, an obligately chemolithoautotrophic, sulfur-oxidizing bacterium isolated from beach of Guanyin Mountain. Amoy.</title>
        <authorList>
            <person name="Zhu H."/>
        </authorList>
    </citation>
    <scope>NUCLEOTIDE SEQUENCE [LARGE SCALE GENOMIC DNA]</scope>
    <source>
        <strain evidence="3 4">XGS-01</strain>
    </source>
</reference>
<evidence type="ECO:0000256" key="1">
    <source>
        <dbReference type="ARBA" id="ARBA00007734"/>
    </source>
</evidence>
<keyword evidence="4" id="KW-1185">Reference proteome</keyword>
<dbReference type="SUPFAM" id="SSF53955">
    <property type="entry name" value="Lysozyme-like"/>
    <property type="match status" value="1"/>
</dbReference>